<comment type="caution">
    <text evidence="2">Lacks conserved residue(s) required for the propagation of feature annotation.</text>
</comment>
<evidence type="ECO:0000256" key="1">
    <source>
        <dbReference type="ARBA" id="ARBA00005898"/>
    </source>
</evidence>
<evidence type="ECO:0000256" key="3">
    <source>
        <dbReference type="RuleBase" id="RU004135"/>
    </source>
</evidence>
<dbReference type="GO" id="GO:0008360">
    <property type="term" value="P:regulation of cell shape"/>
    <property type="evidence" value="ECO:0007669"/>
    <property type="project" value="UniProtKB-KW"/>
</dbReference>
<keyword evidence="2 3" id="KW-0961">Cell wall biogenesis/degradation</keyword>
<reference evidence="7" key="1">
    <citation type="journal article" date="2017" name="Genome Biol. Evol.">
        <title>Comparative Genomic Analysis Identifies a Campylobacter Clade Deficient in Selenium Metabolism.</title>
        <authorList>
            <person name="Miller W.G."/>
            <person name="Yee E."/>
            <person name="Lopes B.S."/>
            <person name="Chapman M.H."/>
            <person name="Huynh S."/>
            <person name="Bono J.L."/>
            <person name="Parker C.T."/>
            <person name="Strachan N.J.C."/>
            <person name="Forbes K.J."/>
        </authorList>
    </citation>
    <scope>NUCLEOTIDE SEQUENCE [LARGE SCALE GENOMIC DNA]</scope>
    <source>
        <strain evidence="7">RM6137</strain>
    </source>
</reference>
<feature type="domain" description="Mur ligase central" evidence="5">
    <location>
        <begin position="64"/>
        <end position="255"/>
    </location>
</feature>
<dbReference type="STRING" id="1660073.CSUIS_1592"/>
<keyword evidence="2 6" id="KW-0436">Ligase</keyword>
<dbReference type="GO" id="GO:0009252">
    <property type="term" value="P:peptidoglycan biosynthetic process"/>
    <property type="evidence" value="ECO:0007669"/>
    <property type="project" value="UniProtKB-UniRule"/>
</dbReference>
<accession>A0A1X9SZ17</accession>
<dbReference type="HAMAP" id="MF_00208">
    <property type="entry name" value="MurE"/>
    <property type="match status" value="1"/>
</dbReference>
<dbReference type="InterPro" id="IPR005761">
    <property type="entry name" value="UDP-N-AcMur-Glu-dNH2Pim_ligase"/>
</dbReference>
<comment type="catalytic activity">
    <reaction evidence="2">
        <text>UDP-N-acetyl-alpha-D-muramoyl-L-alanyl-D-glutamate + meso-2,6-diaminopimelate + ATP = UDP-N-acetyl-alpha-D-muramoyl-L-alanyl-gamma-D-glutamyl-meso-2,6-diaminopimelate + ADP + phosphate + H(+)</text>
        <dbReference type="Rhea" id="RHEA:23676"/>
        <dbReference type="ChEBI" id="CHEBI:15378"/>
        <dbReference type="ChEBI" id="CHEBI:30616"/>
        <dbReference type="ChEBI" id="CHEBI:43474"/>
        <dbReference type="ChEBI" id="CHEBI:57791"/>
        <dbReference type="ChEBI" id="CHEBI:83900"/>
        <dbReference type="ChEBI" id="CHEBI:83905"/>
        <dbReference type="ChEBI" id="CHEBI:456216"/>
        <dbReference type="EC" id="6.3.2.13"/>
    </reaction>
</comment>
<organism evidence="6 7">
    <name type="scientific">Campylobacter porcelli</name>
    <dbReference type="NCBI Taxonomy" id="1660073"/>
    <lineage>
        <taxon>Bacteria</taxon>
        <taxon>Pseudomonadati</taxon>
        <taxon>Campylobacterota</taxon>
        <taxon>Epsilonproteobacteria</taxon>
        <taxon>Campylobacterales</taxon>
        <taxon>Campylobacteraceae</taxon>
        <taxon>Campylobacter</taxon>
    </lineage>
</organism>
<sequence>MKIALNSGFITDNSKEVKSGCYFVLSNSNSKYSAQALDLGAKLISPSEAIELLGLKNRIKIIGITGTNGKTTTAFLLAHTLANLGYKSAVSGTCGSFIGDRQIAKKGLTTSQILESISYIKEAVDSGCEYFIMEVSSHAIAQNRIEGLEFSLKIFTNLSQDHLDYHKSFSEYARVKSSFLNDECDKIINADCKEISYNSINSLTYSTNHADIYADKINLENGINATIINGDEKANLSLNLHGKFNLYNALSVIAATKKLLNLDLQSICDGLKDFKGVAGRMEIVSHLPTIIVDFAHTPDGIQKVLSSMCDKELIVVFGAGGDRDKSKRPIMGQIVAKYAKIAIVTSDNPRSEDPDDIIEQVAALMPKNTIKIQNRKEAIAKAMDIQNDEVLLILGKGDESYQEINGVKYSFSDQEVVKDILDKKDKNEN</sequence>
<feature type="domain" description="Mur ligase C-terminal" evidence="4">
    <location>
        <begin position="279"/>
        <end position="397"/>
    </location>
</feature>
<keyword evidence="2 3" id="KW-0133">Cell shape</keyword>
<evidence type="ECO:0000313" key="7">
    <source>
        <dbReference type="Proteomes" id="UP000194260"/>
    </source>
</evidence>
<keyword evidence="2 3" id="KW-0131">Cell cycle</keyword>
<dbReference type="InterPro" id="IPR036565">
    <property type="entry name" value="Mur-like_cat_sf"/>
</dbReference>
<dbReference type="InterPro" id="IPR004101">
    <property type="entry name" value="Mur_ligase_C"/>
</dbReference>
<dbReference type="UniPathway" id="UPA00219"/>
<feature type="short sequence motif" description="Meso-diaminopimelate recognition motif" evidence="2">
    <location>
        <begin position="347"/>
        <end position="350"/>
    </location>
</feature>
<keyword evidence="2 3" id="KW-0132">Cell division</keyword>
<feature type="binding site" evidence="2">
    <location>
        <begin position="66"/>
        <end position="72"/>
    </location>
    <ligand>
        <name>ATP</name>
        <dbReference type="ChEBI" id="CHEBI:30616"/>
    </ligand>
</feature>
<keyword evidence="2" id="KW-0067">ATP-binding</keyword>
<dbReference type="Pfam" id="PF02875">
    <property type="entry name" value="Mur_ligase_C"/>
    <property type="match status" value="1"/>
</dbReference>
<comment type="pathway">
    <text evidence="2 3">Cell wall biogenesis; peptidoglycan biosynthesis.</text>
</comment>
<keyword evidence="2" id="KW-0547">Nucleotide-binding</keyword>
<dbReference type="AlphaFoldDB" id="A0A1X9SZ17"/>
<dbReference type="GO" id="GO:0051301">
    <property type="term" value="P:cell division"/>
    <property type="evidence" value="ECO:0007669"/>
    <property type="project" value="UniProtKB-KW"/>
</dbReference>
<protein>
    <recommendedName>
        <fullName evidence="2">UDP-N-acetylmuramoyl-L-alanyl-D-glutamate--2,6-diaminopimelate ligase</fullName>
        <ecNumber evidence="2">6.3.2.13</ecNumber>
    </recommendedName>
    <alternativeName>
        <fullName evidence="2">Meso-A2pm-adding enzyme</fullName>
    </alternativeName>
    <alternativeName>
        <fullName evidence="2">Meso-diaminopimelate-adding enzyme</fullName>
    </alternativeName>
    <alternativeName>
        <fullName evidence="2">UDP-MurNAc-L-Ala-D-Glu:meso-diaminopimelate ligase</fullName>
    </alternativeName>
    <alternativeName>
        <fullName evidence="2">UDP-MurNAc-tripeptide synthetase</fullName>
    </alternativeName>
    <alternativeName>
        <fullName evidence="2">UDP-N-acetylmuramyl-tripeptide synthetase</fullName>
    </alternativeName>
</protein>
<gene>
    <name evidence="2 6" type="primary">murE</name>
    <name evidence="6" type="ORF">CSUIS_1592</name>
</gene>
<dbReference type="KEGG" id="camy:CSUIS_1592"/>
<evidence type="ECO:0000313" key="6">
    <source>
        <dbReference type="EMBL" id="ARR01369.1"/>
    </source>
</evidence>
<dbReference type="SUPFAM" id="SSF53623">
    <property type="entry name" value="MurD-like peptide ligases, catalytic domain"/>
    <property type="match status" value="1"/>
</dbReference>
<feature type="binding site" evidence="2">
    <location>
        <position position="144"/>
    </location>
    <ligand>
        <name>UDP-N-acetyl-alpha-D-muramoyl-L-alanyl-D-glutamate</name>
        <dbReference type="ChEBI" id="CHEBI:83900"/>
    </ligand>
</feature>
<feature type="binding site" evidence="2">
    <location>
        <position position="323"/>
    </location>
    <ligand>
        <name>meso-2,6-diaminopimelate</name>
        <dbReference type="ChEBI" id="CHEBI:57791"/>
    </ligand>
</feature>
<feature type="binding site" evidence="2">
    <location>
        <begin position="109"/>
        <end position="110"/>
    </location>
    <ligand>
        <name>UDP-N-acetyl-alpha-D-muramoyl-L-alanyl-D-glutamate</name>
        <dbReference type="ChEBI" id="CHEBI:83900"/>
    </ligand>
</feature>
<comment type="function">
    <text evidence="2">Catalyzes the addition of meso-diaminopimelic acid to the nucleotide precursor UDP-N-acetylmuramoyl-L-alanyl-D-glutamate (UMAG) in the biosynthesis of bacterial cell-wall peptidoglycan.</text>
</comment>
<dbReference type="GO" id="GO:0071555">
    <property type="term" value="P:cell wall organization"/>
    <property type="evidence" value="ECO:0007669"/>
    <property type="project" value="UniProtKB-KW"/>
</dbReference>
<dbReference type="Pfam" id="PF08245">
    <property type="entry name" value="Mur_ligase_M"/>
    <property type="match status" value="1"/>
</dbReference>
<dbReference type="Gene3D" id="3.90.190.20">
    <property type="entry name" value="Mur ligase, C-terminal domain"/>
    <property type="match status" value="1"/>
</dbReference>
<dbReference type="NCBIfam" id="TIGR01085">
    <property type="entry name" value="murE"/>
    <property type="match status" value="1"/>
</dbReference>
<feature type="binding site" evidence="2">
    <location>
        <position position="395"/>
    </location>
    <ligand>
        <name>meso-2,6-diaminopimelate</name>
        <dbReference type="ChEBI" id="CHEBI:57791"/>
    </ligand>
</feature>
<feature type="binding site" evidence="2">
    <location>
        <position position="14"/>
    </location>
    <ligand>
        <name>UDP-N-acetyl-alpha-D-muramoyl-L-alanyl-D-glutamate</name>
        <dbReference type="ChEBI" id="CHEBI:83900"/>
    </ligand>
</feature>
<feature type="binding site" evidence="2">
    <location>
        <position position="399"/>
    </location>
    <ligand>
        <name>meso-2,6-diaminopimelate</name>
        <dbReference type="ChEBI" id="CHEBI:57791"/>
    </ligand>
</feature>
<comment type="similarity">
    <text evidence="1 2">Belongs to the MurCDEF family. MurE subfamily.</text>
</comment>
<feature type="binding site" evidence="2">
    <location>
        <position position="136"/>
    </location>
    <ligand>
        <name>UDP-N-acetyl-alpha-D-muramoyl-L-alanyl-D-glutamate</name>
        <dbReference type="ChEBI" id="CHEBI:83900"/>
    </ligand>
</feature>
<dbReference type="PANTHER" id="PTHR23135:SF4">
    <property type="entry name" value="UDP-N-ACETYLMURAMOYL-L-ALANYL-D-GLUTAMATE--2,6-DIAMINOPIMELATE LIGASE MURE HOMOLOG, CHLOROPLASTIC"/>
    <property type="match status" value="1"/>
</dbReference>
<dbReference type="GO" id="GO:0005524">
    <property type="term" value="F:ATP binding"/>
    <property type="evidence" value="ECO:0007669"/>
    <property type="project" value="UniProtKB-UniRule"/>
</dbReference>
<name>A0A1X9SZ17_9BACT</name>
<comment type="cofactor">
    <cofactor evidence="2">
        <name>Mg(2+)</name>
        <dbReference type="ChEBI" id="CHEBI:18420"/>
    </cofactor>
</comment>
<dbReference type="NCBIfam" id="NF001126">
    <property type="entry name" value="PRK00139.1-4"/>
    <property type="match status" value="1"/>
</dbReference>
<evidence type="ECO:0000256" key="2">
    <source>
        <dbReference type="HAMAP-Rule" id="MF_00208"/>
    </source>
</evidence>
<feature type="modified residue" description="N6-carboxylysine" evidence="2">
    <location>
        <position position="176"/>
    </location>
</feature>
<comment type="PTM">
    <text evidence="2">Carboxylation is probably crucial for Mg(2+) binding and, consequently, for the gamma-phosphate positioning of ATP.</text>
</comment>
<dbReference type="GO" id="GO:0008765">
    <property type="term" value="F:UDP-N-acetylmuramoylalanyl-D-glutamate-2,6-diaminopimelate ligase activity"/>
    <property type="evidence" value="ECO:0007669"/>
    <property type="project" value="UniProtKB-UniRule"/>
</dbReference>
<dbReference type="EC" id="6.3.2.13" evidence="2"/>
<dbReference type="InterPro" id="IPR013221">
    <property type="entry name" value="Mur_ligase_cen"/>
</dbReference>
<dbReference type="RefSeq" id="WP_086298442.1">
    <property type="nucleotide sequence ID" value="NZ_CP018789.1"/>
</dbReference>
<dbReference type="InterPro" id="IPR036615">
    <property type="entry name" value="Mur_ligase_C_dom_sf"/>
</dbReference>
<dbReference type="Gene3D" id="3.40.1190.10">
    <property type="entry name" value="Mur-like, catalytic domain"/>
    <property type="match status" value="1"/>
</dbReference>
<feature type="binding site" evidence="2">
    <location>
        <position position="142"/>
    </location>
    <ligand>
        <name>UDP-N-acetyl-alpha-D-muramoyl-L-alanyl-D-glutamate</name>
        <dbReference type="ChEBI" id="CHEBI:83900"/>
    </ligand>
</feature>
<comment type="subcellular location">
    <subcellularLocation>
        <location evidence="2 3">Cytoplasm</location>
    </subcellularLocation>
</comment>
<dbReference type="GO" id="GO:0005737">
    <property type="term" value="C:cytoplasm"/>
    <property type="evidence" value="ECO:0007669"/>
    <property type="project" value="UniProtKB-SubCell"/>
</dbReference>
<keyword evidence="2 3" id="KW-0573">Peptidoglycan synthesis</keyword>
<dbReference type="Proteomes" id="UP000194260">
    <property type="component" value="Chromosome"/>
</dbReference>
<dbReference type="GO" id="GO:0000287">
    <property type="term" value="F:magnesium ion binding"/>
    <property type="evidence" value="ECO:0007669"/>
    <property type="project" value="UniProtKB-UniRule"/>
</dbReference>
<feature type="binding site" evidence="2">
    <location>
        <begin position="347"/>
        <end position="350"/>
    </location>
    <ligand>
        <name>meso-2,6-diaminopimelate</name>
        <dbReference type="ChEBI" id="CHEBI:57791"/>
    </ligand>
</feature>
<evidence type="ECO:0000259" key="4">
    <source>
        <dbReference type="Pfam" id="PF02875"/>
    </source>
</evidence>
<proteinExistence type="inferred from homology"/>
<keyword evidence="2" id="KW-0963">Cytoplasm</keyword>
<evidence type="ECO:0000259" key="5">
    <source>
        <dbReference type="Pfam" id="PF08245"/>
    </source>
</evidence>
<keyword evidence="2" id="KW-0460">Magnesium</keyword>
<dbReference type="EMBL" id="CP018789">
    <property type="protein sequence ID" value="ARR01369.1"/>
    <property type="molecule type" value="Genomic_DNA"/>
</dbReference>
<dbReference type="SUPFAM" id="SSF53244">
    <property type="entry name" value="MurD-like peptide ligases, peptide-binding domain"/>
    <property type="match status" value="1"/>
</dbReference>
<dbReference type="PANTHER" id="PTHR23135">
    <property type="entry name" value="MUR LIGASE FAMILY MEMBER"/>
    <property type="match status" value="1"/>
</dbReference>